<gene>
    <name evidence="2" type="ORF">EHQ18_00360</name>
</gene>
<comment type="caution">
    <text evidence="2">The sequence shown here is derived from an EMBL/GenBank/DDBJ whole genome shotgun (WGS) entry which is preliminary data.</text>
</comment>
<evidence type="ECO:0008006" key="4">
    <source>
        <dbReference type="Google" id="ProtNLM"/>
    </source>
</evidence>
<dbReference type="RefSeq" id="WP_135631715.1">
    <property type="nucleotide sequence ID" value="NZ_JAMQPQ010000004.1"/>
</dbReference>
<sequence length="92" mass="10337">MNRSFILELLVVFLFSFSPIFAEECEENDLACQMQGKVETAENEPALNPDKVEDNVHKLCTKKPDSTKCLKNPDCYWDSTVKGGKCKGKGHP</sequence>
<keyword evidence="1" id="KW-0732">Signal</keyword>
<dbReference type="EMBL" id="RQFF01000007">
    <property type="protein sequence ID" value="TGK76452.1"/>
    <property type="molecule type" value="Genomic_DNA"/>
</dbReference>
<organism evidence="2 3">
    <name type="scientific">Leptospira kanakyensis</name>
    <dbReference type="NCBI Taxonomy" id="2484968"/>
    <lineage>
        <taxon>Bacteria</taxon>
        <taxon>Pseudomonadati</taxon>
        <taxon>Spirochaetota</taxon>
        <taxon>Spirochaetia</taxon>
        <taxon>Leptospirales</taxon>
        <taxon>Leptospiraceae</taxon>
        <taxon>Leptospira</taxon>
    </lineage>
</organism>
<feature type="chain" id="PRO_5026937166" description="Cys-rich protein" evidence="1">
    <location>
        <begin position="23"/>
        <end position="92"/>
    </location>
</feature>
<feature type="signal peptide" evidence="1">
    <location>
        <begin position="1"/>
        <end position="22"/>
    </location>
</feature>
<accession>A0A6N4Q7M4</accession>
<reference evidence="2" key="1">
    <citation type="journal article" date="2019" name="PLoS Negl. Trop. Dis.">
        <title>Revisiting the worldwide diversity of Leptospira species in the environment.</title>
        <authorList>
            <person name="Vincent A.T."/>
            <person name="Schiettekatte O."/>
            <person name="Bourhy P."/>
            <person name="Veyrier F.J."/>
            <person name="Picardeau M."/>
        </authorList>
    </citation>
    <scope>NUCLEOTIDE SEQUENCE [LARGE SCALE GENOMIC DNA]</scope>
    <source>
        <strain evidence="2">201800293</strain>
    </source>
</reference>
<dbReference type="OrthoDB" id="332252at2"/>
<proteinExistence type="predicted"/>
<dbReference type="Proteomes" id="UP000297239">
    <property type="component" value="Unassembled WGS sequence"/>
</dbReference>
<keyword evidence="3" id="KW-1185">Reference proteome</keyword>
<evidence type="ECO:0000313" key="2">
    <source>
        <dbReference type="EMBL" id="TGK76452.1"/>
    </source>
</evidence>
<dbReference type="AlphaFoldDB" id="A0A6N4Q7M4"/>
<protein>
    <recommendedName>
        <fullName evidence="4">Cys-rich protein</fullName>
    </recommendedName>
</protein>
<evidence type="ECO:0000256" key="1">
    <source>
        <dbReference type="SAM" id="SignalP"/>
    </source>
</evidence>
<name>A0A6N4Q7M4_9LEPT</name>
<evidence type="ECO:0000313" key="3">
    <source>
        <dbReference type="Proteomes" id="UP000297239"/>
    </source>
</evidence>